<name>A0A1H6FBI4_9GAMM</name>
<accession>A0A1H6FBI4</accession>
<dbReference type="AlphaFoldDB" id="A0A1H6FBI4"/>
<protein>
    <submittedName>
        <fullName evidence="1">Uncharacterized protein</fullName>
    </submittedName>
</protein>
<gene>
    <name evidence="1" type="ORF">MBHS_02245</name>
</gene>
<dbReference type="EMBL" id="FMSV02000485">
    <property type="protein sequence ID" value="SEH06384.1"/>
    <property type="molecule type" value="Genomic_DNA"/>
</dbReference>
<sequence length="179" mass="20185">MVNGIQRFDAVYGYFETGVNAPPDFLQSLTRPRGFKSAYCYVNPTTQSYRVFESDVMARWTESRQADLELLSISVDGEPAIYSKAYESLKASIEVETGEAMTNIFEGFARHCHLAGFKVGFDYSDSHDKAMLKAMRDAAQAAKDALFLTPPTLIKCRLMKSINRYPLLSQTTVHWKSLD</sequence>
<evidence type="ECO:0000313" key="1">
    <source>
        <dbReference type="EMBL" id="SEH06384.1"/>
    </source>
</evidence>
<keyword evidence="2" id="KW-1185">Reference proteome</keyword>
<evidence type="ECO:0000313" key="2">
    <source>
        <dbReference type="Proteomes" id="UP000236724"/>
    </source>
</evidence>
<proteinExistence type="predicted"/>
<dbReference type="Proteomes" id="UP000236724">
    <property type="component" value="Unassembled WGS sequence"/>
</dbReference>
<organism evidence="1 2">
    <name type="scientific">Candidatus Venteria ishoeyi</name>
    <dbReference type="NCBI Taxonomy" id="1899563"/>
    <lineage>
        <taxon>Bacteria</taxon>
        <taxon>Pseudomonadati</taxon>
        <taxon>Pseudomonadota</taxon>
        <taxon>Gammaproteobacteria</taxon>
        <taxon>Thiotrichales</taxon>
        <taxon>Thiotrichaceae</taxon>
        <taxon>Venteria</taxon>
    </lineage>
</organism>
<reference evidence="1 2" key="1">
    <citation type="submission" date="2016-10" db="EMBL/GenBank/DDBJ databases">
        <authorList>
            <person name="de Groot N.N."/>
        </authorList>
    </citation>
    <scope>NUCLEOTIDE SEQUENCE [LARGE SCALE GENOMIC DNA]</scope>
    <source>
        <strain evidence="1">MBHS1</strain>
    </source>
</reference>